<sequence>MRLSLEFCAIKLFQKSQTTVATVVPNIFASFIIELGKMSSFPMMSNPVHASIQRQRIEKTAETCDKTVDTATTLANVQASPADGSAQASTVTTNRKQHHHHHTTHHHMPQSRSLYECIRDIASQIRLDIEFPPDPIEISV</sequence>
<reference evidence="3" key="1">
    <citation type="submission" date="2022-10" db="EMBL/GenBank/DDBJ databases">
        <title>Genome assembly of Pristionchus species.</title>
        <authorList>
            <person name="Yoshida K."/>
            <person name="Sommer R.J."/>
        </authorList>
    </citation>
    <scope>NUCLEOTIDE SEQUENCE [LARGE SCALE GENOMIC DNA]</scope>
    <source>
        <strain evidence="3">RS5460</strain>
    </source>
</reference>
<organism evidence="2 3">
    <name type="scientific">Pristionchus mayeri</name>
    <dbReference type="NCBI Taxonomy" id="1317129"/>
    <lineage>
        <taxon>Eukaryota</taxon>
        <taxon>Metazoa</taxon>
        <taxon>Ecdysozoa</taxon>
        <taxon>Nematoda</taxon>
        <taxon>Chromadorea</taxon>
        <taxon>Rhabditida</taxon>
        <taxon>Rhabditina</taxon>
        <taxon>Diplogasteromorpha</taxon>
        <taxon>Diplogasteroidea</taxon>
        <taxon>Neodiplogasteridae</taxon>
        <taxon>Pristionchus</taxon>
    </lineage>
</organism>
<gene>
    <name evidence="2" type="ORF">PMAYCL1PPCAC_32014</name>
</gene>
<accession>A0AAN5DES0</accession>
<dbReference type="EMBL" id="BTRK01000006">
    <property type="protein sequence ID" value="GMR61819.1"/>
    <property type="molecule type" value="Genomic_DNA"/>
</dbReference>
<feature type="region of interest" description="Disordered" evidence="1">
    <location>
        <begin position="80"/>
        <end position="111"/>
    </location>
</feature>
<name>A0AAN5DES0_9BILA</name>
<feature type="compositionally biased region" description="Basic residues" evidence="1">
    <location>
        <begin position="95"/>
        <end position="109"/>
    </location>
</feature>
<proteinExistence type="predicted"/>
<protein>
    <submittedName>
        <fullName evidence="2">Uncharacterized protein</fullName>
    </submittedName>
</protein>
<dbReference type="AlphaFoldDB" id="A0AAN5DES0"/>
<evidence type="ECO:0000313" key="3">
    <source>
        <dbReference type="Proteomes" id="UP001328107"/>
    </source>
</evidence>
<dbReference type="Proteomes" id="UP001328107">
    <property type="component" value="Unassembled WGS sequence"/>
</dbReference>
<evidence type="ECO:0000256" key="1">
    <source>
        <dbReference type="SAM" id="MobiDB-lite"/>
    </source>
</evidence>
<evidence type="ECO:0000313" key="2">
    <source>
        <dbReference type="EMBL" id="GMR61819.1"/>
    </source>
</evidence>
<keyword evidence="3" id="KW-1185">Reference proteome</keyword>
<comment type="caution">
    <text evidence="2">The sequence shown here is derived from an EMBL/GenBank/DDBJ whole genome shotgun (WGS) entry which is preliminary data.</text>
</comment>